<dbReference type="InterPro" id="IPR017665">
    <property type="entry name" value="Guanylate_kinase"/>
</dbReference>
<keyword evidence="5" id="KW-0418">Kinase</keyword>
<evidence type="ECO:0000256" key="7">
    <source>
        <dbReference type="ARBA" id="ARBA00023002"/>
    </source>
</evidence>
<dbReference type="SUPFAM" id="SSF52540">
    <property type="entry name" value="P-loop containing nucleoside triphosphate hydrolases"/>
    <property type="match status" value="1"/>
</dbReference>
<dbReference type="PANTHER" id="PTHR23117:SF13">
    <property type="entry name" value="GUANYLATE KINASE"/>
    <property type="match status" value="1"/>
</dbReference>
<dbReference type="PROSITE" id="PS00856">
    <property type="entry name" value="GUANYLATE_KINASE_1"/>
    <property type="match status" value="1"/>
</dbReference>
<dbReference type="Gene3D" id="3.30.63.10">
    <property type="entry name" value="Guanylate Kinase phosphate binding domain"/>
    <property type="match status" value="1"/>
</dbReference>
<dbReference type="PROSITE" id="PS50052">
    <property type="entry name" value="GUANYLATE_KINASE_2"/>
    <property type="match status" value="1"/>
</dbReference>
<dbReference type="Pfam" id="PF00625">
    <property type="entry name" value="Guanylate_kin"/>
    <property type="match status" value="1"/>
</dbReference>
<dbReference type="PANTHER" id="PTHR23117">
    <property type="entry name" value="GUANYLATE KINASE-RELATED"/>
    <property type="match status" value="1"/>
</dbReference>
<dbReference type="EMBL" id="HBFB01019054">
    <property type="protein sequence ID" value="CAD8682456.1"/>
    <property type="molecule type" value="Transcribed_RNA"/>
</dbReference>
<dbReference type="EC" id="2.7.4.8" evidence="2"/>
<dbReference type="PRINTS" id="PR00081">
    <property type="entry name" value="GDHRDH"/>
</dbReference>
<dbReference type="InterPro" id="IPR008145">
    <property type="entry name" value="GK/Ca_channel_bsu"/>
</dbReference>
<keyword evidence="3" id="KW-0808">Transferase</keyword>
<dbReference type="NCBIfam" id="TIGR03263">
    <property type="entry name" value="guanyl_kin"/>
    <property type="match status" value="1"/>
</dbReference>
<dbReference type="GO" id="GO:0005524">
    <property type="term" value="F:ATP binding"/>
    <property type="evidence" value="ECO:0007669"/>
    <property type="project" value="UniProtKB-KW"/>
</dbReference>
<evidence type="ECO:0000256" key="9">
    <source>
        <dbReference type="ARBA" id="ARBA00067520"/>
    </source>
</evidence>
<dbReference type="GO" id="GO:0004385">
    <property type="term" value="F:GMP kinase activity"/>
    <property type="evidence" value="ECO:0007669"/>
    <property type="project" value="UniProtKB-EC"/>
</dbReference>
<feature type="domain" description="Guanylate kinase-like" evidence="12">
    <location>
        <begin position="33"/>
        <end position="215"/>
    </location>
</feature>
<keyword evidence="7" id="KW-0560">Oxidoreductase</keyword>
<keyword evidence="4" id="KW-0547">Nucleotide-binding</keyword>
<dbReference type="InterPro" id="IPR020590">
    <property type="entry name" value="Guanylate_kinase_CS"/>
</dbReference>
<dbReference type="CDD" id="cd00071">
    <property type="entry name" value="GMPK"/>
    <property type="match status" value="1"/>
</dbReference>
<evidence type="ECO:0000256" key="6">
    <source>
        <dbReference type="ARBA" id="ARBA00022840"/>
    </source>
</evidence>
<dbReference type="GO" id="GO:0005829">
    <property type="term" value="C:cytosol"/>
    <property type="evidence" value="ECO:0007669"/>
    <property type="project" value="TreeGrafter"/>
</dbReference>
<evidence type="ECO:0000256" key="10">
    <source>
        <dbReference type="ARBA" id="ARBA00081967"/>
    </source>
</evidence>
<dbReference type="SUPFAM" id="SSF51735">
    <property type="entry name" value="NAD(P)-binding Rossmann-fold domains"/>
    <property type="match status" value="1"/>
</dbReference>
<evidence type="ECO:0000256" key="4">
    <source>
        <dbReference type="ARBA" id="ARBA00022741"/>
    </source>
</evidence>
<evidence type="ECO:0000256" key="5">
    <source>
        <dbReference type="ARBA" id="ARBA00022777"/>
    </source>
</evidence>
<feature type="compositionally biased region" description="Low complexity" evidence="11">
    <location>
        <begin position="8"/>
        <end position="22"/>
    </location>
</feature>
<proteinExistence type="inferred from homology"/>
<dbReference type="InterPro" id="IPR027417">
    <property type="entry name" value="P-loop_NTPase"/>
</dbReference>
<feature type="compositionally biased region" description="Low complexity" evidence="11">
    <location>
        <begin position="251"/>
        <end position="260"/>
    </location>
</feature>
<evidence type="ECO:0000256" key="3">
    <source>
        <dbReference type="ARBA" id="ARBA00022679"/>
    </source>
</evidence>
<dbReference type="Gene3D" id="3.40.50.300">
    <property type="entry name" value="P-loop containing nucleotide triphosphate hydrolases"/>
    <property type="match status" value="1"/>
</dbReference>
<feature type="region of interest" description="Disordered" evidence="11">
    <location>
        <begin position="242"/>
        <end position="328"/>
    </location>
</feature>
<feature type="compositionally biased region" description="Pro residues" evidence="11">
    <location>
        <begin position="285"/>
        <end position="300"/>
    </location>
</feature>
<comment type="catalytic activity">
    <reaction evidence="8">
        <text>GMP + ATP = GDP + ADP</text>
        <dbReference type="Rhea" id="RHEA:20780"/>
        <dbReference type="ChEBI" id="CHEBI:30616"/>
        <dbReference type="ChEBI" id="CHEBI:58115"/>
        <dbReference type="ChEBI" id="CHEBI:58189"/>
        <dbReference type="ChEBI" id="CHEBI:456216"/>
        <dbReference type="EC" id="2.7.4.8"/>
    </reaction>
</comment>
<evidence type="ECO:0000256" key="2">
    <source>
        <dbReference type="ARBA" id="ARBA00012961"/>
    </source>
</evidence>
<feature type="compositionally biased region" description="Low complexity" evidence="11">
    <location>
        <begin position="270"/>
        <end position="284"/>
    </location>
</feature>
<dbReference type="FunFam" id="3.30.63.10:FF:000002">
    <property type="entry name" value="Guanylate kinase 1"/>
    <property type="match status" value="1"/>
</dbReference>
<evidence type="ECO:0000259" key="12">
    <source>
        <dbReference type="PROSITE" id="PS50052"/>
    </source>
</evidence>
<dbReference type="InterPro" id="IPR036291">
    <property type="entry name" value="NAD(P)-bd_dom_sf"/>
</dbReference>
<evidence type="ECO:0000256" key="1">
    <source>
        <dbReference type="ARBA" id="ARBA00005790"/>
    </source>
</evidence>
<gene>
    <name evidence="13" type="ORF">CLEI1391_LOCUS10692</name>
</gene>
<feature type="compositionally biased region" description="Low complexity" evidence="11">
    <location>
        <begin position="301"/>
        <end position="328"/>
    </location>
</feature>
<accession>A0A7S0WT32</accession>
<keyword evidence="6" id="KW-0067">ATP-binding</keyword>
<dbReference type="FunFam" id="3.40.50.720:FF:000047">
    <property type="entry name" value="NADP-dependent L-serine/L-allo-threonine dehydrogenase"/>
    <property type="match status" value="1"/>
</dbReference>
<reference evidence="13" key="1">
    <citation type="submission" date="2021-01" db="EMBL/GenBank/DDBJ databases">
        <authorList>
            <person name="Corre E."/>
            <person name="Pelletier E."/>
            <person name="Niang G."/>
            <person name="Scheremetjew M."/>
            <person name="Finn R."/>
            <person name="Kale V."/>
            <person name="Holt S."/>
            <person name="Cochrane G."/>
            <person name="Meng A."/>
            <person name="Brown T."/>
            <person name="Cohen L."/>
        </authorList>
    </citation>
    <scope>NUCLEOTIDE SEQUENCE</scope>
    <source>
        <strain evidence="13">SAG 11-49</strain>
    </source>
</reference>
<dbReference type="PRINTS" id="PR00080">
    <property type="entry name" value="SDRFAMILY"/>
</dbReference>
<comment type="similarity">
    <text evidence="1">Belongs to the guanylate kinase family.</text>
</comment>
<organism evidence="13">
    <name type="scientific">Chlamydomonas leiostraca</name>
    <dbReference type="NCBI Taxonomy" id="1034604"/>
    <lineage>
        <taxon>Eukaryota</taxon>
        <taxon>Viridiplantae</taxon>
        <taxon>Chlorophyta</taxon>
        <taxon>core chlorophytes</taxon>
        <taxon>Chlorophyceae</taxon>
        <taxon>CS clade</taxon>
        <taxon>Chlamydomonadales</taxon>
        <taxon>Chlamydomonadaceae</taxon>
        <taxon>Chlamydomonas</taxon>
    </lineage>
</organism>
<evidence type="ECO:0000256" key="11">
    <source>
        <dbReference type="SAM" id="MobiDB-lite"/>
    </source>
</evidence>
<dbReference type="FunFam" id="3.40.50.300:FF:000776">
    <property type="entry name" value="Guanylate kinase 2"/>
    <property type="match status" value="1"/>
</dbReference>
<evidence type="ECO:0000313" key="13">
    <source>
        <dbReference type="EMBL" id="CAD8682456.1"/>
    </source>
</evidence>
<dbReference type="GO" id="GO:0016616">
    <property type="term" value="F:oxidoreductase activity, acting on the CH-OH group of donors, NAD or NADP as acceptor"/>
    <property type="evidence" value="ECO:0007669"/>
    <property type="project" value="UniProtKB-ARBA"/>
</dbReference>
<dbReference type="InterPro" id="IPR002347">
    <property type="entry name" value="SDR_fam"/>
</dbReference>
<dbReference type="Gene3D" id="3.40.50.720">
    <property type="entry name" value="NAD(P)-binding Rossmann-like Domain"/>
    <property type="match status" value="1"/>
</dbReference>
<dbReference type="HAMAP" id="MF_00328">
    <property type="entry name" value="Guanylate_kinase"/>
    <property type="match status" value="1"/>
</dbReference>
<dbReference type="Pfam" id="PF00106">
    <property type="entry name" value="adh_short"/>
    <property type="match status" value="1"/>
</dbReference>
<dbReference type="SMART" id="SM00072">
    <property type="entry name" value="GuKc"/>
    <property type="match status" value="1"/>
</dbReference>
<sequence length="591" mass="61704">MGAEQSTPAEGAQAAGAEAPAANGTQTHPPGTPSALVIVGPSGVGKGTLINKLVEGAHSQFGFSVSHTTRQPRTGEKHGEHYFFTTKEQFAKEVAEGKFLEWAEVHGNLYGTSVGAVRRVLETGRVCILDIDVQGARSVRKTPLKAIFVFIAPPSLEDLAKRLVGRGTESVEQIKRRLGNAKNEINSLNDKGLYDYLIINDNLEEAVGKLKSIAARCAAGMDPEPGQVPESVIIEDAPLPDIALPGAADQPAPAESEAMPAPVPEPEAPAPQTAAPVAAAAAPVEPEPTPAAPAPAPAPSPSAAAAVVHAPAQGSAPASPQPRPARAVQPGLERWGGKVALVTGASSGIGWATCEALAQNGLRVVAVARRKDKLEALQAHMHGMGVPPSHFLPVVCDITKDAEVATLPRIVAKRWPEAGGVHVLVNNAGLSRNDASLLDGNVASWVEMLSTNVLGTAMATKAVLQDMRRRGQWGHIINMVGLSGHRIPDGPQGGGFYCATKSAVKTITEGLRQEARGQKLPLRVSAISPGVVETEFFAVRAYGDEAAAKAVTSAFKCLQPQDIAAAILWCLAAPDHMEVNDVVVRPTEQLI</sequence>
<name>A0A7S0WT32_9CHLO</name>
<feature type="region of interest" description="Disordered" evidence="11">
    <location>
        <begin position="1"/>
        <end position="36"/>
    </location>
</feature>
<protein>
    <recommendedName>
        <fullName evidence="9">Guanylate kinase 1</fullName>
        <ecNumber evidence="2">2.7.4.8</ecNumber>
    </recommendedName>
    <alternativeName>
        <fullName evidence="10">GMP kinase 1</fullName>
    </alternativeName>
</protein>
<evidence type="ECO:0000256" key="8">
    <source>
        <dbReference type="ARBA" id="ARBA00048594"/>
    </source>
</evidence>
<dbReference type="InterPro" id="IPR008144">
    <property type="entry name" value="Guanylate_kin-like_dom"/>
</dbReference>
<dbReference type="AlphaFoldDB" id="A0A7S0WT32"/>